<evidence type="ECO:0000313" key="3">
    <source>
        <dbReference type="EMBL" id="AFU59521.1"/>
    </source>
</evidence>
<dbReference type="InParanoid" id="K0IDQ0"/>
<dbReference type="CDD" id="cd00156">
    <property type="entry name" value="REC"/>
    <property type="match status" value="1"/>
</dbReference>
<dbReference type="EMBL" id="CP002408">
    <property type="protein sequence ID" value="AFU59521.1"/>
    <property type="molecule type" value="Genomic_DNA"/>
</dbReference>
<organism evidence="3 4">
    <name type="scientific">Nitrososphaera gargensis (strain Ga9.2)</name>
    <dbReference type="NCBI Taxonomy" id="1237085"/>
    <lineage>
        <taxon>Archaea</taxon>
        <taxon>Nitrososphaerota</taxon>
        <taxon>Nitrososphaeria</taxon>
        <taxon>Nitrososphaerales</taxon>
        <taxon>Nitrososphaeraceae</taxon>
        <taxon>Nitrososphaera</taxon>
    </lineage>
</organism>
<dbReference type="PANTHER" id="PTHR44591:SF3">
    <property type="entry name" value="RESPONSE REGULATORY DOMAIN-CONTAINING PROTEIN"/>
    <property type="match status" value="1"/>
</dbReference>
<dbReference type="AlphaFoldDB" id="K0IDQ0"/>
<protein>
    <submittedName>
        <fullName evidence="3">Putative signal transduction response regulator, receiver domain protein</fullName>
    </submittedName>
</protein>
<evidence type="ECO:0000256" key="1">
    <source>
        <dbReference type="ARBA" id="ARBA00022553"/>
    </source>
</evidence>
<dbReference type="Pfam" id="PF00072">
    <property type="entry name" value="Response_reg"/>
    <property type="match status" value="1"/>
</dbReference>
<dbReference type="PANTHER" id="PTHR44591">
    <property type="entry name" value="STRESS RESPONSE REGULATOR PROTEIN 1"/>
    <property type="match status" value="1"/>
</dbReference>
<evidence type="ECO:0000313" key="4">
    <source>
        <dbReference type="Proteomes" id="UP000008037"/>
    </source>
</evidence>
<proteinExistence type="predicted"/>
<keyword evidence="4" id="KW-1185">Reference proteome</keyword>
<dbReference type="KEGG" id="nga:Ngar_c25990"/>
<dbReference type="SUPFAM" id="SSF52172">
    <property type="entry name" value="CheY-like"/>
    <property type="match status" value="1"/>
</dbReference>
<dbReference type="BioCyc" id="CNIT1237085:G1324-2599-MONOMER"/>
<dbReference type="GO" id="GO:0000160">
    <property type="term" value="P:phosphorelay signal transduction system"/>
    <property type="evidence" value="ECO:0007669"/>
    <property type="project" value="InterPro"/>
</dbReference>
<dbReference type="InterPro" id="IPR050595">
    <property type="entry name" value="Bact_response_regulator"/>
</dbReference>
<dbReference type="InterPro" id="IPR001789">
    <property type="entry name" value="Sig_transdc_resp-reg_receiver"/>
</dbReference>
<dbReference type="Gene3D" id="3.40.50.2300">
    <property type="match status" value="1"/>
</dbReference>
<gene>
    <name evidence="3" type="ordered locus">Ngar_c25990</name>
</gene>
<dbReference type="PROSITE" id="PS50110">
    <property type="entry name" value="RESPONSE_REGULATORY"/>
    <property type="match status" value="1"/>
</dbReference>
<evidence type="ECO:0000259" key="2">
    <source>
        <dbReference type="PROSITE" id="PS50110"/>
    </source>
</evidence>
<dbReference type="Proteomes" id="UP000008037">
    <property type="component" value="Chromosome"/>
</dbReference>
<dbReference type="SMART" id="SM00448">
    <property type="entry name" value="REC"/>
    <property type="match status" value="1"/>
</dbReference>
<feature type="domain" description="Response regulatory" evidence="2">
    <location>
        <begin position="7"/>
        <end position="125"/>
    </location>
</feature>
<reference evidence="3 4" key="1">
    <citation type="journal article" date="2012" name="Environ. Microbiol.">
        <title>The genome of the ammonia-oxidizing Candidatus Nitrososphaera gargensis: insights into metabolic versatility and environmental adaptations.</title>
        <authorList>
            <person name="Spang A."/>
            <person name="Poehlein A."/>
            <person name="Offre P."/>
            <person name="Zumbragel S."/>
            <person name="Haider S."/>
            <person name="Rychlik N."/>
            <person name="Nowka B."/>
            <person name="Schmeisser C."/>
            <person name="Lebedeva E.V."/>
            <person name="Rattei T."/>
            <person name="Bohm C."/>
            <person name="Schmid M."/>
            <person name="Galushko A."/>
            <person name="Hatzenpichler R."/>
            <person name="Weinmaier T."/>
            <person name="Daniel R."/>
            <person name="Schleper C."/>
            <person name="Spieck E."/>
            <person name="Streit W."/>
            <person name="Wagner M."/>
        </authorList>
    </citation>
    <scope>NUCLEOTIDE SEQUENCE [LARGE SCALE GENOMIC DNA]</scope>
    <source>
        <strain evidence="4">Ga9.2</strain>
    </source>
</reference>
<keyword evidence="1" id="KW-0597">Phosphoprotein</keyword>
<accession>K0IDQ0</accession>
<dbReference type="InterPro" id="IPR011006">
    <property type="entry name" value="CheY-like_superfamily"/>
</dbReference>
<sequence length="131" mass="15076">MQSGRNSIMVLDDESELVTLFSTMLKKNGYDVAGFTSPIEASEDFKFNHDRYALVISDIRMHQMNGFEIVRNVRSVDDKIKVILMTAFEVQKQEFEKVFPKTKVDEFIEKPIPLSKLVQIVSKYAGTMQPH</sequence>
<dbReference type="STRING" id="1237085.Ngar_c25990"/>
<name>K0IDQ0_NITGG</name>
<dbReference type="HOGENOM" id="CLU_000445_69_8_2"/>